<keyword evidence="5" id="KW-0040">ANK repeat</keyword>
<evidence type="ECO:0000259" key="9">
    <source>
        <dbReference type="Pfam" id="PF13962"/>
    </source>
</evidence>
<keyword evidence="6 8" id="KW-0472">Membrane</keyword>
<keyword evidence="2 8" id="KW-0812">Transmembrane</keyword>
<dbReference type="OrthoDB" id="10040922at2759"/>
<evidence type="ECO:0000313" key="11">
    <source>
        <dbReference type="Proteomes" id="UP001153076"/>
    </source>
</evidence>
<accession>A0A9Q1JK35</accession>
<evidence type="ECO:0000256" key="1">
    <source>
        <dbReference type="ARBA" id="ARBA00004141"/>
    </source>
</evidence>
<evidence type="ECO:0000256" key="6">
    <source>
        <dbReference type="ARBA" id="ARBA00023136"/>
    </source>
</evidence>
<evidence type="ECO:0000256" key="3">
    <source>
        <dbReference type="ARBA" id="ARBA00022737"/>
    </source>
</evidence>
<evidence type="ECO:0000256" key="2">
    <source>
        <dbReference type="ARBA" id="ARBA00022692"/>
    </source>
</evidence>
<dbReference type="PANTHER" id="PTHR24186">
    <property type="entry name" value="PROTEIN PHOSPHATASE 1 REGULATORY SUBUNIT"/>
    <property type="match status" value="1"/>
</dbReference>
<feature type="compositionally biased region" description="Basic residues" evidence="7">
    <location>
        <begin position="166"/>
        <end position="177"/>
    </location>
</feature>
<gene>
    <name evidence="10" type="ORF">Cgig2_000249</name>
</gene>
<dbReference type="GO" id="GO:0005886">
    <property type="term" value="C:plasma membrane"/>
    <property type="evidence" value="ECO:0007669"/>
    <property type="project" value="TreeGrafter"/>
</dbReference>
<feature type="compositionally biased region" description="Low complexity" evidence="7">
    <location>
        <begin position="28"/>
        <end position="51"/>
    </location>
</feature>
<reference evidence="10" key="1">
    <citation type="submission" date="2022-04" db="EMBL/GenBank/DDBJ databases">
        <title>Carnegiea gigantea Genome sequencing and assembly v2.</title>
        <authorList>
            <person name="Copetti D."/>
            <person name="Sanderson M.J."/>
            <person name="Burquez A."/>
            <person name="Wojciechowski M.F."/>
        </authorList>
    </citation>
    <scope>NUCLEOTIDE SEQUENCE</scope>
    <source>
        <strain evidence="10">SGP5-SGP5p</strain>
        <tissue evidence="10">Aerial part</tissue>
    </source>
</reference>
<dbReference type="PANTHER" id="PTHR24186:SF50">
    <property type="entry name" value="ANKYRIN REPEAT-CONTAINING PROTEIN ITN1-LIKE ISOFORM X1"/>
    <property type="match status" value="1"/>
</dbReference>
<proteinExistence type="predicted"/>
<feature type="transmembrane region" description="Helical" evidence="8">
    <location>
        <begin position="346"/>
        <end position="370"/>
    </location>
</feature>
<dbReference type="EMBL" id="JAKOGI010002527">
    <property type="protein sequence ID" value="KAJ8421803.1"/>
    <property type="molecule type" value="Genomic_DNA"/>
</dbReference>
<evidence type="ECO:0000256" key="8">
    <source>
        <dbReference type="SAM" id="Phobius"/>
    </source>
</evidence>
<feature type="transmembrane region" description="Helical" evidence="8">
    <location>
        <begin position="313"/>
        <end position="334"/>
    </location>
</feature>
<dbReference type="InterPro" id="IPR026961">
    <property type="entry name" value="PGG_dom"/>
</dbReference>
<evidence type="ECO:0000256" key="4">
    <source>
        <dbReference type="ARBA" id="ARBA00022989"/>
    </source>
</evidence>
<feature type="domain" description="PGG" evidence="9">
    <location>
        <begin position="304"/>
        <end position="363"/>
    </location>
</feature>
<evidence type="ECO:0000313" key="10">
    <source>
        <dbReference type="EMBL" id="KAJ8421803.1"/>
    </source>
</evidence>
<dbReference type="AlphaFoldDB" id="A0A9Q1JK35"/>
<protein>
    <recommendedName>
        <fullName evidence="9">PGG domain-containing protein</fullName>
    </recommendedName>
</protein>
<feature type="region of interest" description="Disordered" evidence="7">
    <location>
        <begin position="140"/>
        <end position="197"/>
    </location>
</feature>
<sequence>MTFPPRSSFGLVDSPRTLTSTAAVLTEPSTPSSTMSSAIPESSVPAQSPLSVPVSSAPVAMGDLPPLVSTVACSVVNITLGLPPLGQQYTSQNQLVEHLLREIQRIVDSLAAIGTPLTEQELVEQTITGLDDDYAPCGSNGSAISANEQGGGRGKGNLKGNWMGKGKGKHNGGKGKGGRNNQQQQQNHTTTSGEGAPVGHLAPQCLVSFPYLAQSDPRQALVAVQIGEANDVSWYLNSGASSHMTPNEAFYWATISGAPTSSAASPNPPSTTLIPTGIIIGKFCDAIGVDSRLKITYIQSRRDVTQMRETKSLVAALLVTITFIVGFTLPGGFNSDRGEAILAKKVAVLVFLITNAYIMCYFVFWSMVYASKPEIVEALALWYLSGIYDRSLHCHIAIVVIIMCSLAVLLAQRQILCKMFEVTNSASEKAYRMQMQLPSSWKQWTSYRGIASNNQGQDENTTPFTNQGEHLATTTPANITNVKIRSWQLLMIDQSEHQKAEPLGEQSLSKLDSIV</sequence>
<comment type="caution">
    <text evidence="10">The sequence shown here is derived from an EMBL/GenBank/DDBJ whole genome shotgun (WGS) entry which is preliminary data.</text>
</comment>
<evidence type="ECO:0000256" key="7">
    <source>
        <dbReference type="SAM" id="MobiDB-lite"/>
    </source>
</evidence>
<keyword evidence="3" id="KW-0677">Repeat</keyword>
<dbReference type="Proteomes" id="UP001153076">
    <property type="component" value="Unassembled WGS sequence"/>
</dbReference>
<keyword evidence="4 8" id="KW-1133">Transmembrane helix</keyword>
<feature type="region of interest" description="Disordered" evidence="7">
    <location>
        <begin position="23"/>
        <end position="51"/>
    </location>
</feature>
<feature type="transmembrane region" description="Helical" evidence="8">
    <location>
        <begin position="390"/>
        <end position="411"/>
    </location>
</feature>
<keyword evidence="11" id="KW-1185">Reference proteome</keyword>
<dbReference type="Pfam" id="PF13962">
    <property type="entry name" value="PGG"/>
    <property type="match status" value="1"/>
</dbReference>
<evidence type="ECO:0000256" key="5">
    <source>
        <dbReference type="ARBA" id="ARBA00023043"/>
    </source>
</evidence>
<comment type="subcellular location">
    <subcellularLocation>
        <location evidence="1">Membrane</location>
        <topology evidence="1">Multi-pass membrane protein</topology>
    </subcellularLocation>
</comment>
<name>A0A9Q1JK35_9CARY</name>
<organism evidence="10 11">
    <name type="scientific">Carnegiea gigantea</name>
    <dbReference type="NCBI Taxonomy" id="171969"/>
    <lineage>
        <taxon>Eukaryota</taxon>
        <taxon>Viridiplantae</taxon>
        <taxon>Streptophyta</taxon>
        <taxon>Embryophyta</taxon>
        <taxon>Tracheophyta</taxon>
        <taxon>Spermatophyta</taxon>
        <taxon>Magnoliopsida</taxon>
        <taxon>eudicotyledons</taxon>
        <taxon>Gunneridae</taxon>
        <taxon>Pentapetalae</taxon>
        <taxon>Caryophyllales</taxon>
        <taxon>Cactineae</taxon>
        <taxon>Cactaceae</taxon>
        <taxon>Cactoideae</taxon>
        <taxon>Echinocereeae</taxon>
        <taxon>Carnegiea</taxon>
    </lineage>
</organism>